<gene>
    <name evidence="2" type="ORF">EJ05DRAFT_462532</name>
</gene>
<organism evidence="2 3">
    <name type="scientific">Pseudovirgaria hyperparasitica</name>
    <dbReference type="NCBI Taxonomy" id="470096"/>
    <lineage>
        <taxon>Eukaryota</taxon>
        <taxon>Fungi</taxon>
        <taxon>Dikarya</taxon>
        <taxon>Ascomycota</taxon>
        <taxon>Pezizomycotina</taxon>
        <taxon>Dothideomycetes</taxon>
        <taxon>Dothideomycetes incertae sedis</taxon>
        <taxon>Acrospermales</taxon>
        <taxon>Acrospermaceae</taxon>
        <taxon>Pseudovirgaria</taxon>
    </lineage>
</organism>
<evidence type="ECO:0000313" key="3">
    <source>
        <dbReference type="Proteomes" id="UP000799437"/>
    </source>
</evidence>
<feature type="compositionally biased region" description="Low complexity" evidence="1">
    <location>
        <begin position="18"/>
        <end position="31"/>
    </location>
</feature>
<accession>A0A6A6WD16</accession>
<protein>
    <recommendedName>
        <fullName evidence="4">WW domain-containing protein</fullName>
    </recommendedName>
</protein>
<dbReference type="OrthoDB" id="2367685at2759"/>
<feature type="compositionally biased region" description="Low complexity" evidence="1">
    <location>
        <begin position="147"/>
        <end position="161"/>
    </location>
</feature>
<evidence type="ECO:0000256" key="1">
    <source>
        <dbReference type="SAM" id="MobiDB-lite"/>
    </source>
</evidence>
<evidence type="ECO:0008006" key="4">
    <source>
        <dbReference type="Google" id="ProtNLM"/>
    </source>
</evidence>
<feature type="region of interest" description="Disordered" evidence="1">
    <location>
        <begin position="1"/>
        <end position="208"/>
    </location>
</feature>
<evidence type="ECO:0000313" key="2">
    <source>
        <dbReference type="EMBL" id="KAF2760465.1"/>
    </source>
</evidence>
<proteinExistence type="predicted"/>
<sequence length="306" mass="33261">MSGSRIPHEAPPSYTEATGSSAPPTSNPTSSHLEVPGASSSSNSRIPDEYRRSMEDEGRPLPKGWVRTFDPDSTHQFYVDTTRDPPRSIWNHPYDDDEYLSSLPSAERERLEQENMTSYLGGAKRDPSHEDYIHAHSDVSDDDHQHAPTGSAATSNSAGTAELPPRPDGGKDKGKGNDNRSFGRKLKDKVTGTTHEERQRTRAQREAEERKMYERHMQLRKAMVKAMQTGEPQLIGKDKDGNDLYLTPPKQSGYSSMGGRNYYNPYGGGLYAAPGMYGGGMGMGMPLAAGLGGGLLAGGLLGGALF</sequence>
<feature type="compositionally biased region" description="Basic and acidic residues" evidence="1">
    <location>
        <begin position="168"/>
        <end position="178"/>
    </location>
</feature>
<name>A0A6A6WD16_9PEZI</name>
<feature type="compositionally biased region" description="Basic and acidic residues" evidence="1">
    <location>
        <begin position="123"/>
        <end position="146"/>
    </location>
</feature>
<dbReference type="RefSeq" id="XP_033602916.1">
    <property type="nucleotide sequence ID" value="XM_033742688.1"/>
</dbReference>
<feature type="compositionally biased region" description="Basic and acidic residues" evidence="1">
    <location>
        <begin position="188"/>
        <end position="208"/>
    </location>
</feature>
<dbReference type="AlphaFoldDB" id="A0A6A6WD16"/>
<keyword evidence="3" id="KW-1185">Reference proteome</keyword>
<reference evidence="2" key="1">
    <citation type="journal article" date="2020" name="Stud. Mycol.">
        <title>101 Dothideomycetes genomes: a test case for predicting lifestyles and emergence of pathogens.</title>
        <authorList>
            <person name="Haridas S."/>
            <person name="Albert R."/>
            <person name="Binder M."/>
            <person name="Bloem J."/>
            <person name="Labutti K."/>
            <person name="Salamov A."/>
            <person name="Andreopoulos B."/>
            <person name="Baker S."/>
            <person name="Barry K."/>
            <person name="Bills G."/>
            <person name="Bluhm B."/>
            <person name="Cannon C."/>
            <person name="Castanera R."/>
            <person name="Culley D."/>
            <person name="Daum C."/>
            <person name="Ezra D."/>
            <person name="Gonzalez J."/>
            <person name="Henrissat B."/>
            <person name="Kuo A."/>
            <person name="Liang C."/>
            <person name="Lipzen A."/>
            <person name="Lutzoni F."/>
            <person name="Magnuson J."/>
            <person name="Mondo S."/>
            <person name="Nolan M."/>
            <person name="Ohm R."/>
            <person name="Pangilinan J."/>
            <person name="Park H.-J."/>
            <person name="Ramirez L."/>
            <person name="Alfaro M."/>
            <person name="Sun H."/>
            <person name="Tritt A."/>
            <person name="Yoshinaga Y."/>
            <person name="Zwiers L.-H."/>
            <person name="Turgeon B."/>
            <person name="Goodwin S."/>
            <person name="Spatafora J."/>
            <person name="Crous P."/>
            <person name="Grigoriev I."/>
        </authorList>
    </citation>
    <scope>NUCLEOTIDE SEQUENCE</scope>
    <source>
        <strain evidence="2">CBS 121739</strain>
    </source>
</reference>
<dbReference type="EMBL" id="ML996568">
    <property type="protein sequence ID" value="KAF2760465.1"/>
    <property type="molecule type" value="Genomic_DNA"/>
</dbReference>
<dbReference type="GeneID" id="54483742"/>
<feature type="compositionally biased region" description="Basic and acidic residues" evidence="1">
    <location>
        <begin position="46"/>
        <end position="60"/>
    </location>
</feature>
<dbReference type="Proteomes" id="UP000799437">
    <property type="component" value="Unassembled WGS sequence"/>
</dbReference>